<dbReference type="EMBL" id="JACJVP010000001">
    <property type="protein sequence ID" value="MBB6669279.1"/>
    <property type="molecule type" value="Genomic_DNA"/>
</dbReference>
<dbReference type="PANTHER" id="PTHR47756">
    <property type="entry name" value="BLL6612 PROTEIN-RELATED"/>
    <property type="match status" value="1"/>
</dbReference>
<name>A0A7X0VE81_9BACL</name>
<dbReference type="InterPro" id="IPR013325">
    <property type="entry name" value="RNA_pol_sigma_r2"/>
</dbReference>
<organism evidence="3 4">
    <name type="scientific">Cohnella nanjingensis</name>
    <dbReference type="NCBI Taxonomy" id="1387779"/>
    <lineage>
        <taxon>Bacteria</taxon>
        <taxon>Bacillati</taxon>
        <taxon>Bacillota</taxon>
        <taxon>Bacilli</taxon>
        <taxon>Bacillales</taxon>
        <taxon>Paenibacillaceae</taxon>
        <taxon>Cohnella</taxon>
    </lineage>
</organism>
<comment type="caution">
    <text evidence="3">The sequence shown here is derived from an EMBL/GenBank/DDBJ whole genome shotgun (WGS) entry which is preliminary data.</text>
</comment>
<sequence>MSAGRNARDTIDRAVRESYGRLIAYLAVRWRDVAAAEDALADAVVAALESWPRAGVPDKPEAWLLTAARRRLIDGARRASLQQQTLPALLAMTDRMEREGGAADVAFPDERLQMLFLCAHPDIDPAMRTPLMLNAVLGIDAARIASAFIVKPATMGQRLTRVKAKIREDRIQFELPDAEALPQRIDAVLEAIYAAYGSGWDDLAGVDPRRKGLTEEAISLGRLLVRFMPEEPEAQGLLAFMLHGEARREARRSETGSYVPLLEQEVSRWSVLHIEEAERCLNRAAQAGRIGRFQLEAAIQSVHAQRARTGRVEWEAIGLLYEGLVRLAPTIGSLVGRAAAVAEARGAETGLRLLEAIPSSAVEGYQPYWALRAHLLVRMRRREEARAAYRLAIGLCSDPAVRAYLYRQSAFLNRWNE</sequence>
<dbReference type="Proteomes" id="UP000547209">
    <property type="component" value="Unassembled WGS sequence"/>
</dbReference>
<reference evidence="3 4" key="1">
    <citation type="submission" date="2020-08" db="EMBL/GenBank/DDBJ databases">
        <title>Cohnella phylogeny.</title>
        <authorList>
            <person name="Dunlap C."/>
        </authorList>
    </citation>
    <scope>NUCLEOTIDE SEQUENCE [LARGE SCALE GENOMIC DNA]</scope>
    <source>
        <strain evidence="3 4">DSM 28246</strain>
    </source>
</reference>
<accession>A0A7X0VE81</accession>
<dbReference type="GO" id="GO:0006352">
    <property type="term" value="P:DNA-templated transcription initiation"/>
    <property type="evidence" value="ECO:0007669"/>
    <property type="project" value="InterPro"/>
</dbReference>
<dbReference type="InterPro" id="IPR007627">
    <property type="entry name" value="RNA_pol_sigma70_r2"/>
</dbReference>
<evidence type="ECO:0000313" key="4">
    <source>
        <dbReference type="Proteomes" id="UP000547209"/>
    </source>
</evidence>
<feature type="domain" description="DUF6596" evidence="2">
    <location>
        <begin position="184"/>
        <end position="285"/>
    </location>
</feature>
<evidence type="ECO:0000259" key="2">
    <source>
        <dbReference type="Pfam" id="PF20239"/>
    </source>
</evidence>
<dbReference type="Gene3D" id="1.10.1740.10">
    <property type="match status" value="1"/>
</dbReference>
<dbReference type="SUPFAM" id="SSF88946">
    <property type="entry name" value="Sigma2 domain of RNA polymerase sigma factors"/>
    <property type="match status" value="1"/>
</dbReference>
<dbReference type="AlphaFoldDB" id="A0A7X0VE81"/>
<dbReference type="RefSeq" id="WP_185140706.1">
    <property type="nucleotide sequence ID" value="NZ_JACJVP010000001.1"/>
</dbReference>
<protein>
    <submittedName>
        <fullName evidence="3">RNA polymerase subunit sigma-70</fullName>
    </submittedName>
</protein>
<dbReference type="Pfam" id="PF04542">
    <property type="entry name" value="Sigma70_r2"/>
    <property type="match status" value="1"/>
</dbReference>
<feature type="domain" description="RNA polymerase sigma-70 region 2" evidence="1">
    <location>
        <begin position="17"/>
        <end position="80"/>
    </location>
</feature>
<dbReference type="PANTHER" id="PTHR47756:SF2">
    <property type="entry name" value="BLL6612 PROTEIN"/>
    <property type="match status" value="1"/>
</dbReference>
<dbReference type="GO" id="GO:0003700">
    <property type="term" value="F:DNA-binding transcription factor activity"/>
    <property type="evidence" value="ECO:0007669"/>
    <property type="project" value="InterPro"/>
</dbReference>
<keyword evidence="4" id="KW-1185">Reference proteome</keyword>
<gene>
    <name evidence="3" type="ORF">H7C19_01105</name>
</gene>
<evidence type="ECO:0000313" key="3">
    <source>
        <dbReference type="EMBL" id="MBB6669279.1"/>
    </source>
</evidence>
<proteinExistence type="predicted"/>
<dbReference type="InterPro" id="IPR046531">
    <property type="entry name" value="DUF6596"/>
</dbReference>
<dbReference type="Pfam" id="PF20239">
    <property type="entry name" value="DUF6596"/>
    <property type="match status" value="1"/>
</dbReference>
<evidence type="ECO:0000259" key="1">
    <source>
        <dbReference type="Pfam" id="PF04542"/>
    </source>
</evidence>